<evidence type="ECO:0000256" key="10">
    <source>
        <dbReference type="ARBA" id="ARBA00022782"/>
    </source>
</evidence>
<dbReference type="FunFam" id="2.60.120.200:FF:000021">
    <property type="entry name" value="Galectin"/>
    <property type="match status" value="1"/>
</dbReference>
<evidence type="ECO:0000313" key="27">
    <source>
        <dbReference type="EMBL" id="KAF7698484.1"/>
    </source>
</evidence>
<evidence type="ECO:0000256" key="24">
    <source>
        <dbReference type="ARBA" id="ARBA00049561"/>
    </source>
</evidence>
<dbReference type="GO" id="GO:0010891">
    <property type="term" value="P:negative regulation of triglyceride storage"/>
    <property type="evidence" value="ECO:0007669"/>
    <property type="project" value="TreeGrafter"/>
</dbReference>
<gene>
    <name evidence="27" type="ORF">HF521_004994</name>
</gene>
<dbReference type="GO" id="GO:0030246">
    <property type="term" value="F:carbohydrate binding"/>
    <property type="evidence" value="ECO:0007669"/>
    <property type="project" value="UniProtKB-UniRule"/>
</dbReference>
<keyword evidence="9 25" id="KW-0430">Lectin</keyword>
<comment type="catalytic activity">
    <reaction evidence="23">
        <text>1-(9Z-octadecenoyl)-sn-glycero-3-phosphate + (5Z,8Z,11Z,14Z)-eicosatetraenoyl-CoA = 1-(9Z)-octadecenoyl-2-(5Z,8Z,11Z,14Z)-eicosatetraenoyl-sn-glycero-3-phosphate + CoA</text>
        <dbReference type="Rhea" id="RHEA:37443"/>
        <dbReference type="ChEBI" id="CHEBI:57287"/>
        <dbReference type="ChEBI" id="CHEBI:57368"/>
        <dbReference type="ChEBI" id="CHEBI:74544"/>
        <dbReference type="ChEBI" id="CHEBI:74928"/>
    </reaction>
    <physiologicalReaction direction="left-to-right" evidence="23">
        <dbReference type="Rhea" id="RHEA:37444"/>
    </physiologicalReaction>
</comment>
<keyword evidence="11" id="KW-0276">Fatty acid metabolism</keyword>
<evidence type="ECO:0000256" key="7">
    <source>
        <dbReference type="ARBA" id="ARBA00022677"/>
    </source>
</evidence>
<evidence type="ECO:0000256" key="13">
    <source>
        <dbReference type="ARBA" id="ARBA00023209"/>
    </source>
</evidence>
<dbReference type="InterPro" id="IPR001079">
    <property type="entry name" value="Galectin_CRD"/>
</dbReference>
<keyword evidence="5" id="KW-0963">Cytoplasm</keyword>
<accession>A0A8T0B0Z2</accession>
<dbReference type="GO" id="GO:0010898">
    <property type="term" value="P:positive regulation of triglyceride catabolic process"/>
    <property type="evidence" value="ECO:0007669"/>
    <property type="project" value="TreeGrafter"/>
</dbReference>
<dbReference type="PANTHER" id="PTHR42886:SF34">
    <property type="entry name" value="1-ACYLGLYCEROL-3-PHOSPHATE O-ACYLTRANSFERASE ABHD5"/>
    <property type="match status" value="1"/>
</dbReference>
<protein>
    <recommendedName>
        <fullName evidence="25">Galectin</fullName>
    </recommendedName>
</protein>
<evidence type="ECO:0000256" key="8">
    <source>
        <dbReference type="ARBA" id="ARBA00022679"/>
    </source>
</evidence>
<evidence type="ECO:0000259" key="26">
    <source>
        <dbReference type="PROSITE" id="PS51304"/>
    </source>
</evidence>
<evidence type="ECO:0000256" key="12">
    <source>
        <dbReference type="ARBA" id="ARBA00023098"/>
    </source>
</evidence>
<evidence type="ECO:0000256" key="6">
    <source>
        <dbReference type="ARBA" id="ARBA00022516"/>
    </source>
</evidence>
<dbReference type="InterPro" id="IPR000639">
    <property type="entry name" value="Epox_hydrolase-like"/>
</dbReference>
<dbReference type="InterPro" id="IPR013320">
    <property type="entry name" value="ConA-like_dom_sf"/>
</dbReference>
<evidence type="ECO:0000256" key="4">
    <source>
        <dbReference type="ARBA" id="ARBA00004502"/>
    </source>
</evidence>
<dbReference type="Pfam" id="PF00561">
    <property type="entry name" value="Abhydrolase_1"/>
    <property type="match status" value="1"/>
</dbReference>
<dbReference type="Proteomes" id="UP000606274">
    <property type="component" value="Unassembled WGS sequence"/>
</dbReference>
<keyword evidence="10" id="KW-0221">Differentiation</keyword>
<evidence type="ECO:0000256" key="5">
    <source>
        <dbReference type="ARBA" id="ARBA00022490"/>
    </source>
</evidence>
<evidence type="ECO:0000256" key="15">
    <source>
        <dbReference type="ARBA" id="ARBA00023315"/>
    </source>
</evidence>
<dbReference type="AlphaFoldDB" id="A0A8T0B0Z2"/>
<evidence type="ECO:0000256" key="9">
    <source>
        <dbReference type="ARBA" id="ARBA00022734"/>
    </source>
</evidence>
<dbReference type="PRINTS" id="PR00412">
    <property type="entry name" value="EPOXHYDRLASE"/>
</dbReference>
<keyword evidence="8" id="KW-0808">Transferase</keyword>
<evidence type="ECO:0000256" key="2">
    <source>
        <dbReference type="ARBA" id="ARBA00000816"/>
    </source>
</evidence>
<dbReference type="InterPro" id="IPR000073">
    <property type="entry name" value="AB_hydrolase_1"/>
</dbReference>
<dbReference type="SMART" id="SM00908">
    <property type="entry name" value="Gal-bind_lectin"/>
    <property type="match status" value="1"/>
</dbReference>
<dbReference type="GO" id="GO:0006654">
    <property type="term" value="P:phosphatidic acid biosynthetic process"/>
    <property type="evidence" value="ECO:0007669"/>
    <property type="project" value="TreeGrafter"/>
</dbReference>
<reference evidence="27" key="1">
    <citation type="submission" date="2020-08" db="EMBL/GenBank/DDBJ databases">
        <title>Chromosome-level assembly of Southern catfish (Silurus meridionalis) provides insights into visual adaptation to the nocturnal and benthic lifestyles.</title>
        <authorList>
            <person name="Zhang Y."/>
            <person name="Wang D."/>
            <person name="Peng Z."/>
        </authorList>
    </citation>
    <scope>NUCLEOTIDE SEQUENCE</scope>
    <source>
        <strain evidence="27">SWU-2019-XX</strain>
        <tissue evidence="27">Muscle</tissue>
    </source>
</reference>
<dbReference type="GO" id="GO:0003841">
    <property type="term" value="F:1-acylglycerol-3-phosphate O-acyltransferase activity"/>
    <property type="evidence" value="ECO:0007669"/>
    <property type="project" value="UniProtKB-EC"/>
</dbReference>
<dbReference type="PROSITE" id="PS51304">
    <property type="entry name" value="GALECTIN"/>
    <property type="match status" value="1"/>
</dbReference>
<keyword evidence="6" id="KW-0444">Lipid biosynthesis</keyword>
<dbReference type="Gene3D" id="3.40.50.1820">
    <property type="entry name" value="alpha/beta hydrolase"/>
    <property type="match status" value="1"/>
</dbReference>
<dbReference type="PRINTS" id="PR00111">
    <property type="entry name" value="ABHYDROLASE"/>
</dbReference>
<evidence type="ECO:0000256" key="17">
    <source>
        <dbReference type="ARBA" id="ARBA00038097"/>
    </source>
</evidence>
<evidence type="ECO:0000256" key="11">
    <source>
        <dbReference type="ARBA" id="ARBA00022832"/>
    </source>
</evidence>
<dbReference type="EMBL" id="JABFDY010000014">
    <property type="protein sequence ID" value="KAF7698484.1"/>
    <property type="molecule type" value="Genomic_DNA"/>
</dbReference>
<keyword evidence="12" id="KW-0443">Lipid metabolism</keyword>
<dbReference type="PANTHER" id="PTHR42886">
    <property type="entry name" value="RE40534P-RELATED"/>
    <property type="match status" value="1"/>
</dbReference>
<dbReference type="GO" id="GO:0005811">
    <property type="term" value="C:lipid droplet"/>
    <property type="evidence" value="ECO:0007669"/>
    <property type="project" value="UniProtKB-SubCell"/>
</dbReference>
<dbReference type="GO" id="GO:0052689">
    <property type="term" value="F:carboxylic ester hydrolase activity"/>
    <property type="evidence" value="ECO:0007669"/>
    <property type="project" value="TreeGrafter"/>
</dbReference>
<dbReference type="InterPro" id="IPR029058">
    <property type="entry name" value="AB_hydrolase_fold"/>
</dbReference>
<comment type="catalytic activity">
    <reaction evidence="16">
        <text>1-(9Z-octadecenoyl)-sn-glycero-3-phosphate + octadecanoyl-CoA = 1-(9Z-octadecenoyl)-2-octadecanoyl-sn-glycero-3-phosphate + CoA</text>
        <dbReference type="Rhea" id="RHEA:37147"/>
        <dbReference type="ChEBI" id="CHEBI:57287"/>
        <dbReference type="ChEBI" id="CHEBI:57394"/>
        <dbReference type="ChEBI" id="CHEBI:74544"/>
        <dbReference type="ChEBI" id="CHEBI:74552"/>
    </reaction>
    <physiologicalReaction direction="left-to-right" evidence="16">
        <dbReference type="Rhea" id="RHEA:37148"/>
    </physiologicalReaction>
</comment>
<dbReference type="CDD" id="cd00070">
    <property type="entry name" value="GLECT"/>
    <property type="match status" value="1"/>
</dbReference>
<dbReference type="Pfam" id="PF00337">
    <property type="entry name" value="Gal-bind_lectin"/>
    <property type="match status" value="1"/>
</dbReference>
<comment type="catalytic activity">
    <reaction evidence="1">
        <text>a 1-acyl-sn-glycero-3-phosphate + an acyl-CoA = a 1,2-diacyl-sn-glycero-3-phosphate + CoA</text>
        <dbReference type="Rhea" id="RHEA:19709"/>
        <dbReference type="ChEBI" id="CHEBI:57287"/>
        <dbReference type="ChEBI" id="CHEBI:57970"/>
        <dbReference type="ChEBI" id="CHEBI:58342"/>
        <dbReference type="ChEBI" id="CHEBI:58608"/>
        <dbReference type="EC" id="2.3.1.51"/>
    </reaction>
    <physiologicalReaction direction="left-to-right" evidence="1">
        <dbReference type="Rhea" id="RHEA:19710"/>
    </physiologicalReaction>
</comment>
<comment type="catalytic activity">
    <reaction evidence="22">
        <text>1-(5Z,8Z,11Z,14Z-eicosatetraenoyl)-sn-glycero-3-phosphate + (9Z)-octadecenoyl-CoA = 1-(5Z,8Z,11Z,14Z)-eicosatetraenoyl-2-(9Z)-octadecenoyl-sn-glycero-3-phosphate + CoA</text>
        <dbReference type="Rhea" id="RHEA:37455"/>
        <dbReference type="ChEBI" id="CHEBI:57287"/>
        <dbReference type="ChEBI" id="CHEBI:57387"/>
        <dbReference type="ChEBI" id="CHEBI:74938"/>
        <dbReference type="ChEBI" id="CHEBI:74941"/>
    </reaction>
    <physiologicalReaction direction="left-to-right" evidence="22">
        <dbReference type="Rhea" id="RHEA:37456"/>
    </physiologicalReaction>
</comment>
<comment type="catalytic activity">
    <reaction evidence="20">
        <text>1-octadecanoyl-sn-glycero-3-phosphate + (9Z)-octadecenoyl-CoA = 1-octadecanoyl-2-(9Z-octadecenoyl)-sn-glycero-3-phosphate + CoA</text>
        <dbReference type="Rhea" id="RHEA:37163"/>
        <dbReference type="ChEBI" id="CHEBI:57287"/>
        <dbReference type="ChEBI" id="CHEBI:57387"/>
        <dbReference type="ChEBI" id="CHEBI:74560"/>
        <dbReference type="ChEBI" id="CHEBI:74565"/>
    </reaction>
    <physiologicalReaction direction="left-to-right" evidence="20">
        <dbReference type="Rhea" id="RHEA:37164"/>
    </physiologicalReaction>
</comment>
<comment type="subcellular location">
    <subcellularLocation>
        <location evidence="3">Cytoplasm</location>
    </subcellularLocation>
    <subcellularLocation>
        <location evidence="4">Lipid droplet</location>
    </subcellularLocation>
</comment>
<name>A0A8T0B0Z2_SILME</name>
<evidence type="ECO:0000313" key="28">
    <source>
        <dbReference type="Proteomes" id="UP000606274"/>
    </source>
</evidence>
<dbReference type="GO" id="GO:0030154">
    <property type="term" value="P:cell differentiation"/>
    <property type="evidence" value="ECO:0007669"/>
    <property type="project" value="UniProtKB-KW"/>
</dbReference>
<sequence length="510" mass="57871">MDRAVHEDTVCRQRWWWFSAWLPSWCPTSPSHLRNAEDRILRPLTLSFSRRHVQISNGNSIWTLSFNETQDSEHSHVPLVLLHGFGGGVGLWIKNLAALALSGRSVYALDLLGFGQSSRPAAGSHAQEEEEKLVQSLEEWREVVGVELMVLLGHNLGGFISTAYALKHPHRVKNLILVEPWGFSERPEVQDVHCRIPVWVKALGKAMDPFNPLSLLRLAGPLGPLLLQLLRSDFKQKYSSVFDDDTVLHYLYHLNAQTPSGETAFKNMTIPYGWARRPMMHRVGKLNPTIPISIICGSRSCIDGQSGHAIHQLRPNSQTDIIVIRGAGHYVFADQSEDFNEVVLKICRDVNNKAETEKKEKRKVRMEKDDHRPKVSMNGVVVQNWSFKSGQTLTITGVPSRDATNFAINIGNSPDEIALHMNPRFDAHGDNRTVVCNSLHGGSWCEEHRPDGFSFNQEEEFKMWIKFTNEEFTITLPDQSEIRFPNRPGAEKYSFMNFDGEVRIHSIEIK</sequence>
<evidence type="ECO:0000256" key="19">
    <source>
        <dbReference type="ARBA" id="ARBA00047525"/>
    </source>
</evidence>
<keyword evidence="13" id="KW-0594">Phospholipid biosynthesis</keyword>
<comment type="function">
    <text evidence="18">Coenzyme A-dependent lysophosphatidic acid acyltransferase that catalyzes the transfer of an acyl group on a lysophosphatidic acid. Functions preferentially with 1-oleoyl-lysophosphatidic acid followed by 1-palmitoyl-lysophosphatidic acid, 1-stearoyl-lysophosphatidic acid and 1-arachidonoyl-lysophosphatidic acid as lipid acceptor. Functions preferentially with arachidonoyl-CoA followed by oleoyl-CoA as acyl group donors. Functions in phosphatidic acid biosynthesis. May regulate the cellular storage of triacylglycerol through activation of the phospholipase PNPLA2. Involved in keratinocyte differentiation. Regulates lipid droplet fusion.</text>
</comment>
<organism evidence="27 28">
    <name type="scientific">Silurus meridionalis</name>
    <name type="common">Southern catfish</name>
    <name type="synonym">Silurus soldatovi meridionalis</name>
    <dbReference type="NCBI Taxonomy" id="175797"/>
    <lineage>
        <taxon>Eukaryota</taxon>
        <taxon>Metazoa</taxon>
        <taxon>Chordata</taxon>
        <taxon>Craniata</taxon>
        <taxon>Vertebrata</taxon>
        <taxon>Euteleostomi</taxon>
        <taxon>Actinopterygii</taxon>
        <taxon>Neopterygii</taxon>
        <taxon>Teleostei</taxon>
        <taxon>Ostariophysi</taxon>
        <taxon>Siluriformes</taxon>
        <taxon>Siluridae</taxon>
        <taxon>Silurus</taxon>
    </lineage>
</organism>
<dbReference type="GO" id="GO:0006631">
    <property type="term" value="P:fatty acid metabolic process"/>
    <property type="evidence" value="ECO:0007669"/>
    <property type="project" value="UniProtKB-KW"/>
</dbReference>
<evidence type="ECO:0000256" key="21">
    <source>
        <dbReference type="ARBA" id="ARBA00047849"/>
    </source>
</evidence>
<comment type="similarity">
    <text evidence="17">Belongs to the peptidase S33 family. ABHD4/ABHD5 subfamily.</text>
</comment>
<evidence type="ECO:0000256" key="22">
    <source>
        <dbReference type="ARBA" id="ARBA00048632"/>
    </source>
</evidence>
<comment type="catalytic activity">
    <reaction evidence="24">
        <text>1-(9Z-octadecenoyl)-sn-glycero-3-phosphate + (9Z)-octadecenoyl-CoA = 1,2-di-(9Z-octadecenoyl)-sn-glycero-3-phosphate + CoA</text>
        <dbReference type="Rhea" id="RHEA:37131"/>
        <dbReference type="ChEBI" id="CHEBI:57287"/>
        <dbReference type="ChEBI" id="CHEBI:57387"/>
        <dbReference type="ChEBI" id="CHEBI:74544"/>
        <dbReference type="ChEBI" id="CHEBI:74546"/>
    </reaction>
    <physiologicalReaction direction="left-to-right" evidence="24">
        <dbReference type="Rhea" id="RHEA:37132"/>
    </physiologicalReaction>
</comment>
<dbReference type="SMART" id="SM00276">
    <property type="entry name" value="GLECT"/>
    <property type="match status" value="1"/>
</dbReference>
<evidence type="ECO:0000256" key="14">
    <source>
        <dbReference type="ARBA" id="ARBA00023264"/>
    </source>
</evidence>
<proteinExistence type="inferred from homology"/>
<dbReference type="GO" id="GO:0005739">
    <property type="term" value="C:mitochondrion"/>
    <property type="evidence" value="ECO:0007669"/>
    <property type="project" value="TreeGrafter"/>
</dbReference>
<evidence type="ECO:0000256" key="16">
    <source>
        <dbReference type="ARBA" id="ARBA00036296"/>
    </source>
</evidence>
<dbReference type="GO" id="GO:0055088">
    <property type="term" value="P:lipid homeostasis"/>
    <property type="evidence" value="ECO:0007669"/>
    <property type="project" value="TreeGrafter"/>
</dbReference>
<comment type="catalytic activity">
    <reaction evidence="19">
        <text>1-hexadecanoyl-sn-glycero-3-phosphate + (9Z)-octadecenoyl-CoA = 1-hexadecanoyl-2-(9Z-octadecenoyl)-sn-glycero-3-phosphate + CoA</text>
        <dbReference type="Rhea" id="RHEA:33187"/>
        <dbReference type="ChEBI" id="CHEBI:57287"/>
        <dbReference type="ChEBI" id="CHEBI:57387"/>
        <dbReference type="ChEBI" id="CHEBI:57518"/>
        <dbReference type="ChEBI" id="CHEBI:64839"/>
    </reaction>
    <physiologicalReaction direction="left-to-right" evidence="19">
        <dbReference type="Rhea" id="RHEA:33188"/>
    </physiologicalReaction>
</comment>
<keyword evidence="28" id="KW-1185">Reference proteome</keyword>
<dbReference type="SUPFAM" id="SSF53474">
    <property type="entry name" value="alpha/beta-Hydrolases"/>
    <property type="match status" value="1"/>
</dbReference>
<comment type="catalytic activity">
    <reaction evidence="2">
        <text>1-(9Z-octadecenoyl)-sn-glycero-3-phosphate + hexadecanoyl-CoA = 1-(9Z)-octadecenoyl-2-hexadecanoyl-sn-glycero-3-phosphate + CoA</text>
        <dbReference type="Rhea" id="RHEA:37143"/>
        <dbReference type="ChEBI" id="CHEBI:57287"/>
        <dbReference type="ChEBI" id="CHEBI:57379"/>
        <dbReference type="ChEBI" id="CHEBI:74544"/>
        <dbReference type="ChEBI" id="CHEBI:74551"/>
    </reaction>
    <physiologicalReaction direction="left-to-right" evidence="2">
        <dbReference type="Rhea" id="RHEA:37144"/>
    </physiologicalReaction>
</comment>
<evidence type="ECO:0000256" key="18">
    <source>
        <dbReference type="ARBA" id="ARBA00045357"/>
    </source>
</evidence>
<evidence type="ECO:0000256" key="3">
    <source>
        <dbReference type="ARBA" id="ARBA00004496"/>
    </source>
</evidence>
<dbReference type="FunFam" id="3.40.50.1820:FF:000019">
    <property type="entry name" value="1-acylglycerol-3-phosphate O-acyltransferase ABHD5"/>
    <property type="match status" value="1"/>
</dbReference>
<evidence type="ECO:0000256" key="20">
    <source>
        <dbReference type="ARBA" id="ARBA00047543"/>
    </source>
</evidence>
<comment type="caution">
    <text evidence="27">The sequence shown here is derived from an EMBL/GenBank/DDBJ whole genome shotgun (WGS) entry which is preliminary data.</text>
</comment>
<keyword evidence="15" id="KW-0012">Acyltransferase</keyword>
<keyword evidence="14" id="KW-1208">Phospholipid metabolism</keyword>
<feature type="domain" description="Galectin" evidence="26">
    <location>
        <begin position="379"/>
        <end position="510"/>
    </location>
</feature>
<keyword evidence="7" id="KW-0551">Lipid droplet</keyword>
<evidence type="ECO:0000256" key="1">
    <source>
        <dbReference type="ARBA" id="ARBA00000300"/>
    </source>
</evidence>
<evidence type="ECO:0000256" key="25">
    <source>
        <dbReference type="RuleBase" id="RU102079"/>
    </source>
</evidence>
<comment type="catalytic activity">
    <reaction evidence="21">
        <text>eicosanoyl-CoA + 1-(9Z-octadecenoyl)-sn-glycero-3-phosphate = 1-(9Z)-octadecenoyl-2-eicosanoyl-sn-glycero-3-phosphate + CoA</text>
        <dbReference type="Rhea" id="RHEA:37451"/>
        <dbReference type="ChEBI" id="CHEBI:57287"/>
        <dbReference type="ChEBI" id="CHEBI:57380"/>
        <dbReference type="ChEBI" id="CHEBI:74544"/>
        <dbReference type="ChEBI" id="CHEBI:74937"/>
    </reaction>
    <physiologicalReaction direction="left-to-right" evidence="21">
        <dbReference type="Rhea" id="RHEA:37452"/>
    </physiologicalReaction>
</comment>
<evidence type="ECO:0000256" key="23">
    <source>
        <dbReference type="ARBA" id="ARBA00048770"/>
    </source>
</evidence>
<dbReference type="SUPFAM" id="SSF49899">
    <property type="entry name" value="Concanavalin A-like lectins/glucanases"/>
    <property type="match status" value="1"/>
</dbReference>
<dbReference type="Gene3D" id="2.60.120.200">
    <property type="match status" value="1"/>
</dbReference>